<organism evidence="2 3">
    <name type="scientific">Kalanchoe fedtschenkoi</name>
    <name type="common">Lavender scallops</name>
    <name type="synonym">South American air plant</name>
    <dbReference type="NCBI Taxonomy" id="63787"/>
    <lineage>
        <taxon>Eukaryota</taxon>
        <taxon>Viridiplantae</taxon>
        <taxon>Streptophyta</taxon>
        <taxon>Embryophyta</taxon>
        <taxon>Tracheophyta</taxon>
        <taxon>Spermatophyta</taxon>
        <taxon>Magnoliopsida</taxon>
        <taxon>eudicotyledons</taxon>
        <taxon>Gunneridae</taxon>
        <taxon>Pentapetalae</taxon>
        <taxon>Saxifragales</taxon>
        <taxon>Crassulaceae</taxon>
        <taxon>Kalanchoe</taxon>
    </lineage>
</organism>
<proteinExistence type="predicted"/>
<dbReference type="InterPro" id="IPR053327">
    <property type="entry name" value="KIP"/>
</dbReference>
<protein>
    <submittedName>
        <fullName evidence="2">Uncharacterized protein</fullName>
    </submittedName>
</protein>
<dbReference type="PANTHER" id="PTHR36001">
    <property type="entry name" value="CTAGE FAMILY PROTEIN-RELATED"/>
    <property type="match status" value="1"/>
</dbReference>
<dbReference type="AlphaFoldDB" id="A0A7N0V0M8"/>
<accession>A0A7N0V0M8</accession>
<dbReference type="OMA" id="CEVELSM"/>
<reference evidence="2" key="1">
    <citation type="submission" date="2021-01" db="UniProtKB">
        <authorList>
            <consortium name="EnsemblPlants"/>
        </authorList>
    </citation>
    <scope>IDENTIFICATION</scope>
</reference>
<name>A0A7N0V0M8_KALFE</name>
<dbReference type="PANTHER" id="PTHR36001:SF2">
    <property type="entry name" value="CTAGE FAMILY PROTEIN-RELATED"/>
    <property type="match status" value="1"/>
</dbReference>
<keyword evidence="1" id="KW-0175">Coiled coil</keyword>
<sequence>MAGKGESERQLLTLIRDFASERSNGERRLAALRKQIEEQSKEFEAANAALEDLKLQKEKVEQELNGCEVELSMNNASIQTFEKRIARIEDAILDVGISIDELKNVEETLREGFINHMLTKNAEIREFKEIKGSTLKVNDQSCLSSSAGMDTLAE</sequence>
<evidence type="ECO:0000313" key="2">
    <source>
        <dbReference type="EnsemblPlants" id="Kaladp0095s0239.1.v1.1"/>
    </source>
</evidence>
<dbReference type="Gramene" id="Kaladp0095s0239.1.v1.1">
    <property type="protein sequence ID" value="Kaladp0095s0239.1.v1.1"/>
    <property type="gene ID" value="Kaladp0095s0239.v1.1"/>
</dbReference>
<evidence type="ECO:0000313" key="3">
    <source>
        <dbReference type="Proteomes" id="UP000594263"/>
    </source>
</evidence>
<dbReference type="Proteomes" id="UP000594263">
    <property type="component" value="Unplaced"/>
</dbReference>
<dbReference type="Gene3D" id="1.20.5.300">
    <property type="match status" value="1"/>
</dbReference>
<dbReference type="EnsemblPlants" id="Kaladp0095s0239.1.v1.1">
    <property type="protein sequence ID" value="Kaladp0095s0239.1.v1.1"/>
    <property type="gene ID" value="Kaladp0095s0239.v1.1"/>
</dbReference>
<feature type="coiled-coil region" evidence="1">
    <location>
        <begin position="22"/>
        <end position="70"/>
    </location>
</feature>
<keyword evidence="3" id="KW-1185">Reference proteome</keyword>
<evidence type="ECO:0000256" key="1">
    <source>
        <dbReference type="SAM" id="Coils"/>
    </source>
</evidence>